<accession>A0A0J1EFE4</accession>
<organism evidence="1 2">
    <name type="scientific">Rhodopirellula islandica</name>
    <dbReference type="NCBI Taxonomy" id="595434"/>
    <lineage>
        <taxon>Bacteria</taxon>
        <taxon>Pseudomonadati</taxon>
        <taxon>Planctomycetota</taxon>
        <taxon>Planctomycetia</taxon>
        <taxon>Pirellulales</taxon>
        <taxon>Pirellulaceae</taxon>
        <taxon>Rhodopirellula</taxon>
    </lineage>
</organism>
<dbReference type="PATRIC" id="fig|595434.4.peg.3625"/>
<comment type="caution">
    <text evidence="1">The sequence shown here is derived from an EMBL/GenBank/DDBJ whole genome shotgun (WGS) entry which is preliminary data.</text>
</comment>
<dbReference type="AlphaFoldDB" id="A0A0J1EFE4"/>
<keyword evidence="2" id="KW-1185">Reference proteome</keyword>
<gene>
    <name evidence="1" type="ORF">RISK_003820</name>
</gene>
<evidence type="ECO:0000313" key="2">
    <source>
        <dbReference type="Proteomes" id="UP000036367"/>
    </source>
</evidence>
<dbReference type="STRING" id="595434.RISK_003820"/>
<sequence>MCCEQATWMIRGRLVDWSEWLGWPMGTVRVDEVACLGR</sequence>
<dbReference type="Proteomes" id="UP000036367">
    <property type="component" value="Unassembled WGS sequence"/>
</dbReference>
<name>A0A0J1EFE4_RHOIS</name>
<proteinExistence type="predicted"/>
<protein>
    <submittedName>
        <fullName evidence="1">Uncharacterized protein</fullName>
    </submittedName>
</protein>
<evidence type="ECO:0000313" key="1">
    <source>
        <dbReference type="EMBL" id="KLU04234.1"/>
    </source>
</evidence>
<dbReference type="EMBL" id="LECT01000029">
    <property type="protein sequence ID" value="KLU04234.1"/>
    <property type="molecule type" value="Genomic_DNA"/>
</dbReference>
<reference evidence="1" key="1">
    <citation type="submission" date="2015-05" db="EMBL/GenBank/DDBJ databases">
        <title>Permanent draft genome of Rhodopirellula islandicus K833.</title>
        <authorList>
            <person name="Kizina J."/>
            <person name="Richter M."/>
            <person name="Glockner F.O."/>
            <person name="Harder J."/>
        </authorList>
    </citation>
    <scope>NUCLEOTIDE SEQUENCE [LARGE SCALE GENOMIC DNA]</scope>
    <source>
        <strain evidence="1">K833</strain>
    </source>
</reference>